<dbReference type="SUPFAM" id="SSF46689">
    <property type="entry name" value="Homeodomain-like"/>
    <property type="match status" value="1"/>
</dbReference>
<keyword evidence="2" id="KW-1185">Reference proteome</keyword>
<evidence type="ECO:0000313" key="1">
    <source>
        <dbReference type="EMBL" id="QEE21873.1"/>
    </source>
</evidence>
<dbReference type="Gene3D" id="1.10.10.60">
    <property type="entry name" value="Homeodomain-like"/>
    <property type="match status" value="1"/>
</dbReference>
<accession>A0A5B9DRU6</accession>
<dbReference type="Pfam" id="PF13305">
    <property type="entry name" value="TetR_C_33"/>
    <property type="match status" value="1"/>
</dbReference>
<dbReference type="InterPro" id="IPR025996">
    <property type="entry name" value="MT1864/Rv1816-like_C"/>
</dbReference>
<dbReference type="RefSeq" id="WP_147657296.1">
    <property type="nucleotide sequence ID" value="NZ_BMFM01000002.1"/>
</dbReference>
<dbReference type="AlphaFoldDB" id="A0A5B9DRU6"/>
<dbReference type="Gene3D" id="1.10.357.10">
    <property type="entry name" value="Tetracycline Repressor, domain 2"/>
    <property type="match status" value="1"/>
</dbReference>
<organism evidence="1 2">
    <name type="scientific">Paradevosia tibetensis</name>
    <dbReference type="NCBI Taxonomy" id="1447062"/>
    <lineage>
        <taxon>Bacteria</taxon>
        <taxon>Pseudomonadati</taxon>
        <taxon>Pseudomonadota</taxon>
        <taxon>Alphaproteobacteria</taxon>
        <taxon>Hyphomicrobiales</taxon>
        <taxon>Devosiaceae</taxon>
        <taxon>Paradevosia</taxon>
    </lineage>
</organism>
<sequence>MARAGLTAEKLVTAAARMADEIGFEQVTISALARAFDVQVASLYSHLESSNDLKTRIALLALADLAEKASEAVAGRAGKQALVALANVHRDFAREHPGLFAATQFRLDAETAAGSAGVKLAQLMRAVLRGYELGEPDQTHAVRMLGSAFLGFTTLESAGSFSHSEPESEQSWVRMLDALDEMLRHWPRA</sequence>
<dbReference type="InterPro" id="IPR036271">
    <property type="entry name" value="Tet_transcr_reg_TetR-rel_C_sf"/>
</dbReference>
<dbReference type="PROSITE" id="PS50977">
    <property type="entry name" value="HTH_TETR_2"/>
    <property type="match status" value="1"/>
</dbReference>
<dbReference type="InterPro" id="IPR001647">
    <property type="entry name" value="HTH_TetR"/>
</dbReference>
<dbReference type="EMBL" id="CP041690">
    <property type="protein sequence ID" value="QEE21873.1"/>
    <property type="molecule type" value="Genomic_DNA"/>
</dbReference>
<dbReference type="GO" id="GO:0003677">
    <property type="term" value="F:DNA binding"/>
    <property type="evidence" value="ECO:0007669"/>
    <property type="project" value="UniProtKB-UniRule"/>
</dbReference>
<name>A0A5B9DRU6_9HYPH</name>
<evidence type="ECO:0000313" key="2">
    <source>
        <dbReference type="Proteomes" id="UP000321062"/>
    </source>
</evidence>
<dbReference type="SUPFAM" id="SSF48498">
    <property type="entry name" value="Tetracyclin repressor-like, C-terminal domain"/>
    <property type="match status" value="1"/>
</dbReference>
<dbReference type="KEGG" id="yti:FNA67_17530"/>
<proteinExistence type="predicted"/>
<dbReference type="OrthoDB" id="71867at2"/>
<protein>
    <submittedName>
        <fullName evidence="1">WHG domain-containing protein</fullName>
    </submittedName>
</protein>
<reference evidence="1 2" key="1">
    <citation type="journal article" date="2015" name="Int. J. Syst. Evol. Microbiol.">
        <title>Youhaiella tibetensis gen. nov., sp. nov., isolated from subsurface sediment.</title>
        <authorList>
            <person name="Wang Y.X."/>
            <person name="Huang F.Q."/>
            <person name="Nogi Y."/>
            <person name="Pang S.J."/>
            <person name="Wang P.K."/>
            <person name="Lv J."/>
        </authorList>
    </citation>
    <scope>NUCLEOTIDE SEQUENCE [LARGE SCALE GENOMIC DNA]</scope>
    <source>
        <strain evidence="2">fig4</strain>
    </source>
</reference>
<dbReference type="Proteomes" id="UP000321062">
    <property type="component" value="Chromosome"/>
</dbReference>
<dbReference type="InterPro" id="IPR009057">
    <property type="entry name" value="Homeodomain-like_sf"/>
</dbReference>
<gene>
    <name evidence="1" type="ORF">FNA67_17530</name>
</gene>